<dbReference type="Gene3D" id="3.50.4.10">
    <property type="entry name" value="Hepatocyte Growth Factor"/>
    <property type="match status" value="1"/>
</dbReference>
<accession>A0A2D3VBZ6</accession>
<feature type="compositionally biased region" description="Low complexity" evidence="1">
    <location>
        <begin position="209"/>
        <end position="219"/>
    </location>
</feature>
<dbReference type="GeneID" id="35599039"/>
<feature type="region of interest" description="Disordered" evidence="1">
    <location>
        <begin position="194"/>
        <end position="219"/>
    </location>
</feature>
<feature type="region of interest" description="Disordered" evidence="1">
    <location>
        <begin position="75"/>
        <end position="103"/>
    </location>
</feature>
<feature type="compositionally biased region" description="Polar residues" evidence="1">
    <location>
        <begin position="194"/>
        <end position="208"/>
    </location>
</feature>
<dbReference type="Proteomes" id="UP000225277">
    <property type="component" value="Unassembled WGS sequence"/>
</dbReference>
<dbReference type="STRING" id="112498.A0A2D3VBZ6"/>
<dbReference type="RefSeq" id="XP_023624903.1">
    <property type="nucleotide sequence ID" value="XM_023769135.1"/>
</dbReference>
<organism evidence="3 4">
    <name type="scientific">Ramularia collo-cygni</name>
    <dbReference type="NCBI Taxonomy" id="112498"/>
    <lineage>
        <taxon>Eukaryota</taxon>
        <taxon>Fungi</taxon>
        <taxon>Dikarya</taxon>
        <taxon>Ascomycota</taxon>
        <taxon>Pezizomycotina</taxon>
        <taxon>Dothideomycetes</taxon>
        <taxon>Dothideomycetidae</taxon>
        <taxon>Mycosphaerellales</taxon>
        <taxon>Mycosphaerellaceae</taxon>
        <taxon>Ramularia</taxon>
    </lineage>
</organism>
<keyword evidence="4" id="KW-1185">Reference proteome</keyword>
<proteinExistence type="predicted"/>
<evidence type="ECO:0000256" key="2">
    <source>
        <dbReference type="SAM" id="SignalP"/>
    </source>
</evidence>
<protein>
    <recommendedName>
        <fullName evidence="5">Apple domain-containing protein</fullName>
    </recommendedName>
</protein>
<name>A0A2D3VBZ6_9PEZI</name>
<evidence type="ECO:0000313" key="3">
    <source>
        <dbReference type="EMBL" id="CZT18013.1"/>
    </source>
</evidence>
<evidence type="ECO:0000313" key="4">
    <source>
        <dbReference type="Proteomes" id="UP000225277"/>
    </source>
</evidence>
<feature type="signal peptide" evidence="2">
    <location>
        <begin position="1"/>
        <end position="18"/>
    </location>
</feature>
<keyword evidence="2" id="KW-0732">Signal</keyword>
<evidence type="ECO:0000256" key="1">
    <source>
        <dbReference type="SAM" id="MobiDB-lite"/>
    </source>
</evidence>
<dbReference type="EMBL" id="FJUY01000005">
    <property type="protein sequence ID" value="CZT18013.1"/>
    <property type="molecule type" value="Genomic_DNA"/>
</dbReference>
<sequence length="1665" mass="166555">MRPHNGIALSILPSVCFGQSVDPLVTVTVRKSCSLTLASSAPTLPSYGWFSSNGSSVPYTFSAGDASFTSAPVATTPNSAGVATGEPSSIGTQAGASAESLTGSPTAGEAFSTYSLNGGQTVVPVYSDVSLSSSRPGGVIAPGDSATAELIPTAVSGSLLTVSGASFSGLATTSATVTLEPTLGVGGSAITASLSTRAPTSSPGASGLSSPTTSIKPLTTTTPELASSFSTTYVTGGSIVTTLLGGLTTSYTAGCTTVVSNVASPTDIASASAAANAVSRAVVGPCPGANSLLVRTDSSSSDILVVCGKAYNGTVLSQYTRRSDPIGTPLSERATDQDCTAACSSPDNACVAFTYALNTCILYSYVFAVFDTPYPAFSALLINEDVIGNNTSTLTLDSTPSAAPPSSTFLSTTLTLPSPLLDSSTRIVTSSGSSATILPSSRASVSENLPILPSGLSTINAPISVSLGLTTLLPSTTNGGSAVSLPGASGDSSAPNTVALSLTVSSNQPLPTLPTTPLTGVRTSTTAASPTLTVSTAISATTLSSTAPNFACPQDDNTISIVTDQNGRGYELICDMDTSGGLLSVIQVDGGFNNCFYLCDLDLDCLGWIYFENANDSSCYLKDARGGAPAFISRSTNAVSGLRYRAADTTAFQTAGVVSLIGTGSSLSTTRSASQSTTILSASSAGSAQPGSSSLETAGTTSLTASDQISFPIQTLPLSATPLLSSFELPSASLPSITFPAVPSIGVSLTNPATGLQLSSIGQPVVDVSTVGLPTPTAILVPSIPTTGGLLTDPPSIATPIATPIATLPSIDLLSITLPSILSTSIGSPLDGLPTGVIVPSSITLISVPTDAPSSSSLLVVIPGLSEISDSITLIIDPIQTLTSLPLPTLASIVTSLEAPAIDVSTILSVPTISTIGPPPQIDVPTISIALPTLSLTTLDIPPISIVLPTELPAASATSPSIPALTLPLPSITSLSVPIAVPNLSLTTLISEPLITLSPELPTLSSVQLPILPSDLLSSAANGLNSALTGLPTLLPTISPDPLSSVLDGLPSNLDIPPLPTALVSSLGIPALTIPSLSASLSLPTLSIPTLGLPSLTLPDVSLTLPDVTLSIPTLVLPSLNLPDPTLTLPIISGVLPPVATSLQLPSLPLSIDSPIATSLQLPSLPLSINLPIATSLQLPGIFSSILTFSGASIPSLQLPGLTLTNPNVGSLTVPTATALELSSLQFGTPTLNVPSLAFPTTILPQLPDLTSIIPAIPSPLTQSFGIPTLTGLSLSIPPIVSIAPLPLSTTLNLQLPSITLQVPTPTLSLPLETLSIPDILSTSLDFPTTINIGLPPSILPTLSPLVPSITIQIPSTVLSLGLPTLTSNILPTIASIIPAISAPILSIGVTSLSAPAVPLSPIPTLVDLSTLAVSLIVPPTSINLPPISPLIPSLSALPTAVGLPTTLTPLLSVSIASVSLSVPAVVLPTLVPQSITSTLQLLPSTLQLVSSAILSVPLSSLVVSVPPIGIPAAASPTVATTTTSTSPLPTSGQVLRNSQFDSRVLSPWTINQGSFGSSTIDASSGAAVVSFPGSLTTLAGVPVQISQSINARAGQTFRIQANIAVAMAAGGLGVACNAAIAANSFNNLVSSNYSITSTSSFVVDQTGIVGTGGATNFSHSGGWL</sequence>
<reference evidence="3 4" key="1">
    <citation type="submission" date="2016-03" db="EMBL/GenBank/DDBJ databases">
        <authorList>
            <person name="Ploux O."/>
        </authorList>
    </citation>
    <scope>NUCLEOTIDE SEQUENCE [LARGE SCALE GENOMIC DNA]</scope>
    <source>
        <strain evidence="3 4">URUG2</strain>
    </source>
</reference>
<feature type="chain" id="PRO_5013702927" description="Apple domain-containing protein" evidence="2">
    <location>
        <begin position="19"/>
        <end position="1665"/>
    </location>
</feature>
<evidence type="ECO:0008006" key="5">
    <source>
        <dbReference type="Google" id="ProtNLM"/>
    </source>
</evidence>
<gene>
    <name evidence="3" type="ORF">RCC_03851</name>
</gene>